<dbReference type="EMBL" id="LUKN01000846">
    <property type="protein sequence ID" value="OAR02126.1"/>
    <property type="molecule type" value="Genomic_DNA"/>
</dbReference>
<keyword evidence="2" id="KW-1185">Reference proteome</keyword>
<proteinExistence type="predicted"/>
<reference evidence="1 2" key="1">
    <citation type="submission" date="2016-03" db="EMBL/GenBank/DDBJ databases">
        <title>Fine-scale spatial genetic structure of a fungal parasite of coffee scale insects.</title>
        <authorList>
            <person name="Jackson D."/>
            <person name="Zemenick K.A."/>
            <person name="Malloure B."/>
            <person name="Quandt C.A."/>
            <person name="James T.Y."/>
        </authorList>
    </citation>
    <scope>NUCLEOTIDE SEQUENCE [LARGE SCALE GENOMIC DNA]</scope>
    <source>
        <strain evidence="1 2">UM487</strain>
    </source>
</reference>
<dbReference type="Proteomes" id="UP000243081">
    <property type="component" value="Unassembled WGS sequence"/>
</dbReference>
<comment type="caution">
    <text evidence="1">The sequence shown here is derived from an EMBL/GenBank/DDBJ whole genome shotgun (WGS) entry which is preliminary data.</text>
</comment>
<dbReference type="OMA" id="MSEWFRH"/>
<organism evidence="1 2">
    <name type="scientific">Cordyceps confragosa</name>
    <name type="common">Lecanicillium lecanii</name>
    <dbReference type="NCBI Taxonomy" id="2714763"/>
    <lineage>
        <taxon>Eukaryota</taxon>
        <taxon>Fungi</taxon>
        <taxon>Dikarya</taxon>
        <taxon>Ascomycota</taxon>
        <taxon>Pezizomycotina</taxon>
        <taxon>Sordariomycetes</taxon>
        <taxon>Hypocreomycetidae</taxon>
        <taxon>Hypocreales</taxon>
        <taxon>Cordycipitaceae</taxon>
        <taxon>Akanthomyces</taxon>
    </lineage>
</organism>
<gene>
    <name evidence="1" type="ORF">LLEC1_03962</name>
</gene>
<sequence length="355" mass="39533">MPCSAPGVSPANITGMDKLQYAAIERAQIEKLTEIVDALENIQVPTIRKDALGDLSIALGAQLNVDEGPSSPSDFSETFFGPCDWPLEVLEYETYYDRPYWRDLDPQAVDQAILLLIPRSISLWLRRCLNTLRHLVPDLWDFYRYVLHSSVERLRTCQAITVASTVTSHSRDIALTLRSSPGTIRSEIGLHVPDREFHPQPWRAAPYYEYYAPWVMFASVASEMPHAVCIVLDSGTPDNQTILLSEAEGAAALVKFQLQDGSYTDHHTKPVLVATILRNQTARLTQACFDGKQNRLVLRQSRTLDLSGAAPSPDAWTLLRWIASQPVGETRYATGDAEVVTRSDNPASLAPRISV</sequence>
<name>A0A179IHJ3_CORDF</name>
<accession>A0A179IHJ3</accession>
<evidence type="ECO:0000313" key="2">
    <source>
        <dbReference type="Proteomes" id="UP000243081"/>
    </source>
</evidence>
<dbReference type="AlphaFoldDB" id="A0A179IHJ3"/>
<evidence type="ECO:0000313" key="1">
    <source>
        <dbReference type="EMBL" id="OAR02126.1"/>
    </source>
</evidence>
<protein>
    <submittedName>
        <fullName evidence="1">Uncharacterized protein</fullName>
    </submittedName>
</protein>
<dbReference type="OrthoDB" id="4177740at2759"/>